<dbReference type="PROSITE" id="PS00108">
    <property type="entry name" value="PROTEIN_KINASE_ST"/>
    <property type="match status" value="1"/>
</dbReference>
<keyword evidence="9" id="KW-1133">Transmembrane helix</keyword>
<keyword evidence="2" id="KW-0723">Serine/threonine-protein kinase</keyword>
<keyword evidence="9" id="KW-0812">Transmembrane</keyword>
<dbReference type="Gene3D" id="1.10.510.10">
    <property type="entry name" value="Transferase(Phosphotransferase) domain 1"/>
    <property type="match status" value="1"/>
</dbReference>
<feature type="compositionally biased region" description="Low complexity" evidence="8">
    <location>
        <begin position="320"/>
        <end position="330"/>
    </location>
</feature>
<organism evidence="11 12">
    <name type="scientific">Actinomadura nitritigenes</name>
    <dbReference type="NCBI Taxonomy" id="134602"/>
    <lineage>
        <taxon>Bacteria</taxon>
        <taxon>Bacillati</taxon>
        <taxon>Actinomycetota</taxon>
        <taxon>Actinomycetes</taxon>
        <taxon>Streptosporangiales</taxon>
        <taxon>Thermomonosporaceae</taxon>
        <taxon>Actinomadura</taxon>
    </lineage>
</organism>
<feature type="domain" description="Protein kinase" evidence="10">
    <location>
        <begin position="22"/>
        <end position="284"/>
    </location>
</feature>
<feature type="region of interest" description="Disordered" evidence="8">
    <location>
        <begin position="320"/>
        <end position="382"/>
    </location>
</feature>
<keyword evidence="6 7" id="KW-0067">ATP-binding</keyword>
<dbReference type="SUPFAM" id="SSF56112">
    <property type="entry name" value="Protein kinase-like (PK-like)"/>
    <property type="match status" value="1"/>
</dbReference>
<dbReference type="InterPro" id="IPR011009">
    <property type="entry name" value="Kinase-like_dom_sf"/>
</dbReference>
<dbReference type="GO" id="GO:0016301">
    <property type="term" value="F:kinase activity"/>
    <property type="evidence" value="ECO:0007669"/>
    <property type="project" value="UniProtKB-KW"/>
</dbReference>
<feature type="compositionally biased region" description="Polar residues" evidence="8">
    <location>
        <begin position="345"/>
        <end position="382"/>
    </location>
</feature>
<keyword evidence="5 11" id="KW-0418">Kinase</keyword>
<feature type="transmembrane region" description="Helical" evidence="9">
    <location>
        <begin position="438"/>
        <end position="457"/>
    </location>
</feature>
<evidence type="ECO:0000256" key="7">
    <source>
        <dbReference type="PROSITE-ProRule" id="PRU10141"/>
    </source>
</evidence>
<proteinExistence type="predicted"/>
<dbReference type="Proteomes" id="UP000666915">
    <property type="component" value="Unassembled WGS sequence"/>
</dbReference>
<evidence type="ECO:0000256" key="5">
    <source>
        <dbReference type="ARBA" id="ARBA00022777"/>
    </source>
</evidence>
<evidence type="ECO:0000256" key="2">
    <source>
        <dbReference type="ARBA" id="ARBA00022527"/>
    </source>
</evidence>
<dbReference type="EC" id="2.7.11.1" evidence="1"/>
<evidence type="ECO:0000256" key="1">
    <source>
        <dbReference type="ARBA" id="ARBA00012513"/>
    </source>
</evidence>
<evidence type="ECO:0000256" key="3">
    <source>
        <dbReference type="ARBA" id="ARBA00022679"/>
    </source>
</evidence>
<keyword evidence="4 7" id="KW-0547">Nucleotide-binding</keyword>
<dbReference type="PROSITE" id="PS00107">
    <property type="entry name" value="PROTEIN_KINASE_ATP"/>
    <property type="match status" value="1"/>
</dbReference>
<gene>
    <name evidence="11" type="ORF">J4557_09485</name>
</gene>
<keyword evidence="9" id="KW-0472">Membrane</keyword>
<reference evidence="11 12" key="1">
    <citation type="submission" date="2021-03" db="EMBL/GenBank/DDBJ databases">
        <authorList>
            <person name="Kanchanasin P."/>
            <person name="Saeng-In P."/>
            <person name="Phongsopitanun W."/>
            <person name="Yuki M."/>
            <person name="Kudo T."/>
            <person name="Ohkuma M."/>
            <person name="Tanasupawat S."/>
        </authorList>
    </citation>
    <scope>NUCLEOTIDE SEQUENCE [LARGE SCALE GENOMIC DNA]</scope>
    <source>
        <strain evidence="11 12">L46</strain>
    </source>
</reference>
<evidence type="ECO:0000256" key="4">
    <source>
        <dbReference type="ARBA" id="ARBA00022741"/>
    </source>
</evidence>
<feature type="transmembrane region" description="Helical" evidence="9">
    <location>
        <begin position="469"/>
        <end position="488"/>
    </location>
</feature>
<keyword evidence="12" id="KW-1185">Reference proteome</keyword>
<evidence type="ECO:0000313" key="11">
    <source>
        <dbReference type="EMBL" id="MBO2437749.1"/>
    </source>
</evidence>
<dbReference type="InterPro" id="IPR017441">
    <property type="entry name" value="Protein_kinase_ATP_BS"/>
</dbReference>
<comment type="caution">
    <text evidence="11">The sequence shown here is derived from an EMBL/GenBank/DDBJ whole genome shotgun (WGS) entry which is preliminary data.</text>
</comment>
<protein>
    <recommendedName>
        <fullName evidence="1">non-specific serine/threonine protein kinase</fullName>
        <ecNumber evidence="1">2.7.11.1</ecNumber>
    </recommendedName>
</protein>
<evidence type="ECO:0000256" key="9">
    <source>
        <dbReference type="SAM" id="Phobius"/>
    </source>
</evidence>
<sequence>MRQNDPFRTEGARVTQLLGGRYELVAPLGRGGMGQVWEAVDRQLERRIAVKLLTNEALARWPDPGRLVRRFVQEAALTAGLQHPGVPAVHDAGSSDDGLFLVMELVDGCTVADLVAEQGPLPVPWAAAIAAQVCSVLAVAHGRSLVHRDIKPQNLMVTRDATVKVLDFGVATVLDAAGVVRITRTGEIVGTPAYMAPEQLRNERATPRTDLYALGCVVYEMLAGSPVFTATSPHALGYKHLEEEPAPLCRADVPPDLEELVRRLLAKDPRQRPADARETYERLLGFVQRAHPLGEIAPAAAGPTGMHLHARVLTRLAGADQGPAQAGPVPTSGPPPLPTGFMPLGTSSRMPPQGPTSMTSPPGYSVPGQSVPGQSVPGQSVPGQSVPGYAPAEDAAMTRHGLGWKILHSLWMAPALALGFLTWGAFLYIGVRHRHRAWLIAAAAYGVLTVAVVALILTTTDGQGVTSAPAALCWLALFLCGIMHAAGVNPGRLRLRARLEARGARTAAGSPYATGHV</sequence>
<dbReference type="PANTHER" id="PTHR43289">
    <property type="entry name" value="MITOGEN-ACTIVATED PROTEIN KINASE KINASE KINASE 20-RELATED"/>
    <property type="match status" value="1"/>
</dbReference>
<accession>A0ABS3QUU0</accession>
<dbReference type="CDD" id="cd14014">
    <property type="entry name" value="STKc_PknB_like"/>
    <property type="match status" value="1"/>
</dbReference>
<dbReference type="PANTHER" id="PTHR43289:SF6">
    <property type="entry name" value="SERINE_THREONINE-PROTEIN KINASE NEKL-3"/>
    <property type="match status" value="1"/>
</dbReference>
<feature type="binding site" evidence="7">
    <location>
        <position position="51"/>
    </location>
    <ligand>
        <name>ATP</name>
        <dbReference type="ChEBI" id="CHEBI:30616"/>
    </ligand>
</feature>
<dbReference type="InterPro" id="IPR008271">
    <property type="entry name" value="Ser/Thr_kinase_AS"/>
</dbReference>
<evidence type="ECO:0000259" key="10">
    <source>
        <dbReference type="PROSITE" id="PS50011"/>
    </source>
</evidence>
<dbReference type="SMART" id="SM00220">
    <property type="entry name" value="S_TKc"/>
    <property type="match status" value="1"/>
</dbReference>
<evidence type="ECO:0000313" key="12">
    <source>
        <dbReference type="Proteomes" id="UP000666915"/>
    </source>
</evidence>
<evidence type="ECO:0000256" key="8">
    <source>
        <dbReference type="SAM" id="MobiDB-lite"/>
    </source>
</evidence>
<name>A0ABS3QUU0_9ACTN</name>
<dbReference type="InterPro" id="IPR000719">
    <property type="entry name" value="Prot_kinase_dom"/>
</dbReference>
<dbReference type="EMBL" id="JAGEOK010000005">
    <property type="protein sequence ID" value="MBO2437749.1"/>
    <property type="molecule type" value="Genomic_DNA"/>
</dbReference>
<dbReference type="Gene3D" id="3.30.200.20">
    <property type="entry name" value="Phosphorylase Kinase, domain 1"/>
    <property type="match status" value="1"/>
</dbReference>
<dbReference type="PROSITE" id="PS50011">
    <property type="entry name" value="PROTEIN_KINASE_DOM"/>
    <property type="match status" value="1"/>
</dbReference>
<dbReference type="Pfam" id="PF00069">
    <property type="entry name" value="Pkinase"/>
    <property type="match status" value="1"/>
</dbReference>
<evidence type="ECO:0000256" key="6">
    <source>
        <dbReference type="ARBA" id="ARBA00022840"/>
    </source>
</evidence>
<keyword evidence="3" id="KW-0808">Transferase</keyword>
<feature type="transmembrane region" description="Helical" evidence="9">
    <location>
        <begin position="410"/>
        <end position="431"/>
    </location>
</feature>